<feature type="region of interest" description="Disordered" evidence="1">
    <location>
        <begin position="517"/>
        <end position="550"/>
    </location>
</feature>
<protein>
    <recommendedName>
        <fullName evidence="2">Aminotransferase-like plant mobile domain-containing protein</fullName>
    </recommendedName>
</protein>
<evidence type="ECO:0000259" key="2">
    <source>
        <dbReference type="Pfam" id="PF10536"/>
    </source>
</evidence>
<sequence>MDAGLGHKLHPGPIDDSILTLQNHHRSTEIWNGQDFEPLTCRRCDGHFWRLGALDPRVQQMLLKAGFYGVCKAGRIRLDHALITALVERWRPETHTFHFPVGEATVTLQDISVLWGLPVDGDPITGVDTNRTMDEWQEVCNELLGFRPPPEDFDRGRLKIRCLQERFKTLPDDASEDTVQFYARAYILQLLGGQLLSDMSNNKVKLMYLPLLRDFEAAGKLSWGSAVLACLYRGLCRASKPETSDICGPLVLLQIWAWERLPFIRPGNIAPGQQPQHDIVAREYSLPAPPYGSRWNVSFKLESLGKQVLILYRDQLDNMKDDQFVWEPYPDDILATLPEYCLSGKSIWQTLSPLICFDVVEFHHPDRVLRQFGQQQTIPAFCDTIPDIHLTDRRGRQNYDWALHHRQFVDMWADRYSRIVTAPIIDCQMDQSDSYMIWYRRITRLLIGNPDTRPNAKNHGVGSAMEAMAKSLQKIYQRATDAINEGYEVSGEDVLLEIQDICAYSLREAHEGHHLTVNSDLGSPSPAASSFLPPKVQRGRPRKRGGFAGVQSTESRKRCLYVPITQSNSLAVSHSHMPSENVGELPDTLTTWDSSMTAQTTDPNAMQLDPEATETANPFLQALGKIRDICAFTLKMSSGDQGQEVIPVGPKTKHCKPRRRGGMNGYIVGPSSGANSYFPYTSAQASPAPSLGPNGSFSGEYDIPEQDIEPLATPLTRDSPLLELHDNLQSEMIELDTITGSREASPSSASPSMLELSRNQNSLMPSTSEDTKFSLEGNAPILIQQKLPPVNIDPNEEEEKVNEPPVLEPRGAEIPAPLGSANPEKMYTKPFTQQVEMNTPELSPKHEGSSVHLVSEEAITKVNEPETDTIGDGRGKRKEETIDKVRFIDLRHTLDTALTSPDPDTVNNAHGKPAFESSLELEDDVIKVECATVKDGQKTYKRLRRSVSKNG</sequence>
<evidence type="ECO:0000256" key="1">
    <source>
        <dbReference type="SAM" id="MobiDB-lite"/>
    </source>
</evidence>
<comment type="caution">
    <text evidence="3">The sequence shown here is derived from an EMBL/GenBank/DDBJ whole genome shotgun (WGS) entry which is preliminary data.</text>
</comment>
<accession>A0ABD3UNM5</accession>
<feature type="region of interest" description="Disordered" evidence="1">
    <location>
        <begin position="792"/>
        <end position="824"/>
    </location>
</feature>
<feature type="compositionally biased region" description="Basic residues" evidence="1">
    <location>
        <begin position="651"/>
        <end position="660"/>
    </location>
</feature>
<dbReference type="Pfam" id="PF10536">
    <property type="entry name" value="PMD"/>
    <property type="match status" value="1"/>
</dbReference>
<dbReference type="InterPro" id="IPR019557">
    <property type="entry name" value="AminoTfrase-like_pln_mobile"/>
</dbReference>
<evidence type="ECO:0000313" key="3">
    <source>
        <dbReference type="EMBL" id="KAL3851117.1"/>
    </source>
</evidence>
<evidence type="ECO:0000313" key="4">
    <source>
        <dbReference type="Proteomes" id="UP001634393"/>
    </source>
</evidence>
<dbReference type="AlphaFoldDB" id="A0ABD3UNM5"/>
<dbReference type="Proteomes" id="UP001634393">
    <property type="component" value="Unassembled WGS sequence"/>
</dbReference>
<dbReference type="EMBL" id="JBJXBP010000001">
    <property type="protein sequence ID" value="KAL3851117.1"/>
    <property type="molecule type" value="Genomic_DNA"/>
</dbReference>
<feature type="region of interest" description="Disordered" evidence="1">
    <location>
        <begin position="641"/>
        <end position="660"/>
    </location>
</feature>
<dbReference type="PANTHER" id="PTHR46033:SF8">
    <property type="entry name" value="PROTEIN MAINTENANCE OF MERISTEMS-LIKE"/>
    <property type="match status" value="1"/>
</dbReference>
<dbReference type="InterPro" id="IPR044824">
    <property type="entry name" value="MAIN-like"/>
</dbReference>
<feature type="domain" description="Aminotransferase-like plant mobile" evidence="2">
    <location>
        <begin position="66"/>
        <end position="440"/>
    </location>
</feature>
<organism evidence="3 4">
    <name type="scientific">Penstemon smallii</name>
    <dbReference type="NCBI Taxonomy" id="265156"/>
    <lineage>
        <taxon>Eukaryota</taxon>
        <taxon>Viridiplantae</taxon>
        <taxon>Streptophyta</taxon>
        <taxon>Embryophyta</taxon>
        <taxon>Tracheophyta</taxon>
        <taxon>Spermatophyta</taxon>
        <taxon>Magnoliopsida</taxon>
        <taxon>eudicotyledons</taxon>
        <taxon>Gunneridae</taxon>
        <taxon>Pentapetalae</taxon>
        <taxon>asterids</taxon>
        <taxon>lamiids</taxon>
        <taxon>Lamiales</taxon>
        <taxon>Plantaginaceae</taxon>
        <taxon>Cheloneae</taxon>
        <taxon>Penstemon</taxon>
    </lineage>
</organism>
<gene>
    <name evidence="3" type="ORF">ACJIZ3_012999</name>
</gene>
<reference evidence="3 4" key="1">
    <citation type="submission" date="2024-12" db="EMBL/GenBank/DDBJ databases">
        <title>The unique morphological basis and parallel evolutionary history of personate flowers in Penstemon.</title>
        <authorList>
            <person name="Depatie T.H."/>
            <person name="Wessinger C.A."/>
        </authorList>
    </citation>
    <scope>NUCLEOTIDE SEQUENCE [LARGE SCALE GENOMIC DNA]</scope>
    <source>
        <strain evidence="3">WTNN_2</strain>
        <tissue evidence="3">Leaf</tissue>
    </source>
</reference>
<dbReference type="PANTHER" id="PTHR46033">
    <property type="entry name" value="PROTEIN MAIN-LIKE 2"/>
    <property type="match status" value="1"/>
</dbReference>
<proteinExistence type="predicted"/>
<keyword evidence="4" id="KW-1185">Reference proteome</keyword>
<name>A0ABD3UNM5_9LAMI</name>
<feature type="compositionally biased region" description="Low complexity" evidence="1">
    <location>
        <begin position="523"/>
        <end position="534"/>
    </location>
</feature>